<organism evidence="13 14">
    <name type="scientific">Opisthorchis viverrini</name>
    <name type="common">Southeast Asian liver fluke</name>
    <dbReference type="NCBI Taxonomy" id="6198"/>
    <lineage>
        <taxon>Eukaryota</taxon>
        <taxon>Metazoa</taxon>
        <taxon>Spiralia</taxon>
        <taxon>Lophotrochozoa</taxon>
        <taxon>Platyhelminthes</taxon>
        <taxon>Trematoda</taxon>
        <taxon>Digenea</taxon>
        <taxon>Opisthorchiida</taxon>
        <taxon>Opisthorchiata</taxon>
        <taxon>Opisthorchiidae</taxon>
        <taxon>Opisthorchis</taxon>
    </lineage>
</organism>
<keyword evidence="12" id="KW-0479">Metal-binding</keyword>
<keyword evidence="12" id="KW-0460">Magnesium</keyword>
<dbReference type="STRING" id="6198.A0A075ABZ4"/>
<keyword evidence="3" id="KW-0378">Hydrolase</keyword>
<dbReference type="EC" id="3.2.1.143" evidence="2"/>
<feature type="binding site" evidence="12">
    <location>
        <position position="218"/>
    </location>
    <ligand>
        <name>Mg(2+)</name>
        <dbReference type="ChEBI" id="CHEBI:18420"/>
        <label>1</label>
    </ligand>
</feature>
<feature type="binding site" evidence="12">
    <location>
        <position position="465"/>
    </location>
    <ligand>
        <name>Mg(2+)</name>
        <dbReference type="ChEBI" id="CHEBI:18420"/>
        <label>1</label>
    </ligand>
</feature>
<name>A0A075ABZ4_OPIVI</name>
<evidence type="ECO:0000313" key="14">
    <source>
        <dbReference type="Proteomes" id="UP000054324"/>
    </source>
</evidence>
<protein>
    <recommendedName>
        <fullName evidence="4">ADP-ribosylhydrolase ARH3</fullName>
        <ecNumber evidence="2">3.2.1.143</ecNumber>
    </recommendedName>
    <alternativeName>
        <fullName evidence="5">ADP-ribose glycohydrolase ARH3</fullName>
    </alternativeName>
    <alternativeName>
        <fullName evidence="6">ADP-ribosylhydrolase 3</fullName>
    </alternativeName>
    <alternativeName>
        <fullName evidence="9">O-acetyl-ADP-ribose deacetylase ARH3</fullName>
    </alternativeName>
    <alternativeName>
        <fullName evidence="10">Poly(ADP-ribose) glycohydrolase ARH3</fullName>
    </alternativeName>
    <alternativeName>
        <fullName evidence="8">[Protein ADP-ribosylarginine] hydrolase-like protein 2</fullName>
    </alternativeName>
    <alternativeName>
        <fullName evidence="7">[Protein ADP-ribosylserine] hydrolase</fullName>
    </alternativeName>
</protein>
<comment type="catalytic activity">
    <reaction evidence="11">
        <text>alpha-NAD(+) + H2O = ADP-D-ribose + nicotinamide + H(+)</text>
        <dbReference type="Rhea" id="RHEA:68792"/>
        <dbReference type="ChEBI" id="CHEBI:15377"/>
        <dbReference type="ChEBI" id="CHEBI:15378"/>
        <dbReference type="ChEBI" id="CHEBI:17154"/>
        <dbReference type="ChEBI" id="CHEBI:57967"/>
        <dbReference type="ChEBI" id="CHEBI:77017"/>
    </reaction>
</comment>
<evidence type="ECO:0000313" key="13">
    <source>
        <dbReference type="EMBL" id="KER25174.1"/>
    </source>
</evidence>
<comment type="cofactor">
    <cofactor evidence="12">
        <name>Mg(2+)</name>
        <dbReference type="ChEBI" id="CHEBI:18420"/>
    </cofactor>
    <text evidence="12">Binds 2 magnesium ions per subunit.</text>
</comment>
<dbReference type="Proteomes" id="UP000054324">
    <property type="component" value="Unassembled WGS sequence"/>
</dbReference>
<feature type="binding site" evidence="12">
    <location>
        <position position="467"/>
    </location>
    <ligand>
        <name>Mg(2+)</name>
        <dbReference type="ChEBI" id="CHEBI:18420"/>
        <label>1</label>
    </ligand>
</feature>
<comment type="similarity">
    <text evidence="1">Belongs to the ADP-ribosylglycohydrolase family.</text>
</comment>
<evidence type="ECO:0000256" key="4">
    <source>
        <dbReference type="ARBA" id="ARBA00041057"/>
    </source>
</evidence>
<evidence type="ECO:0000256" key="6">
    <source>
        <dbReference type="ARBA" id="ARBA00042471"/>
    </source>
</evidence>
<evidence type="ECO:0000256" key="2">
    <source>
        <dbReference type="ARBA" id="ARBA00012255"/>
    </source>
</evidence>
<gene>
    <name evidence="13" type="ORF">T265_07335</name>
</gene>
<evidence type="ECO:0000256" key="8">
    <source>
        <dbReference type="ARBA" id="ARBA00042850"/>
    </source>
</evidence>
<dbReference type="SUPFAM" id="SSF50630">
    <property type="entry name" value="Acid proteases"/>
    <property type="match status" value="1"/>
</dbReference>
<dbReference type="GO" id="GO:0005739">
    <property type="term" value="C:mitochondrion"/>
    <property type="evidence" value="ECO:0007669"/>
    <property type="project" value="TreeGrafter"/>
</dbReference>
<dbReference type="AlphaFoldDB" id="A0A075ABZ4"/>
<feature type="binding site" evidence="12">
    <location>
        <position position="217"/>
    </location>
    <ligand>
        <name>Mg(2+)</name>
        <dbReference type="ChEBI" id="CHEBI:18420"/>
        <label>1</label>
    </ligand>
</feature>
<evidence type="ECO:0000256" key="1">
    <source>
        <dbReference type="ARBA" id="ARBA00010702"/>
    </source>
</evidence>
<dbReference type="CTD" id="20321514"/>
<dbReference type="GO" id="GO:0046872">
    <property type="term" value="F:metal ion binding"/>
    <property type="evidence" value="ECO:0007669"/>
    <property type="project" value="UniProtKB-KW"/>
</dbReference>
<dbReference type="InterPro" id="IPR050792">
    <property type="entry name" value="ADP-ribosylglycohydrolase"/>
</dbReference>
<sequence>MTFQSLTTECQRLINLKHDTALIDQSPVTSSCCVQAINSILPRKSNKTSDRRQSKPPTSCWHCGEWHFARYCQFRRHKYSKCIRRGHKEDLYRSQRLQPSAHHREAHKSRSNSVAATFKVDFTCRRKFPMVRTNDIPVRLQLDTGSDITLLSDRTWRRIECTAMDVRNFVRGVISGGLIGDCYGYIYEDRPVVKFDVPLKLITDTLSGADRSQLIYTDDTQMGLATLRSLRCTNKLDPSHLAREYAEDYFKDGSHRYYGGTVPSVFRENARTNYENPFSYAATLFKGSGSYGNGGAMRVSPLALYGLKVSEIEFDKLVIDVTRLTHTHPLAVCGALLQAHAVRLVWSIVSKSVGAGELFPTQFLDQLLTRLRAVHHEFVNWNDPKWQDAIASYRQKFESIKSLLVPSLNPPVDKVVESLGHDLKAINSVPLSIFAFLRSLKPIEGIPLQSIPLRCLVYTIGLGGDTDSNACMACSLAGGYVGLEPWQTCTDSPISHEILARCERLSVVNEMIDWLGSRLAE</sequence>
<evidence type="ECO:0000256" key="9">
    <source>
        <dbReference type="ARBA" id="ARBA00043187"/>
    </source>
</evidence>
<evidence type="ECO:0000256" key="12">
    <source>
        <dbReference type="PIRSR" id="PIRSR605502-1"/>
    </source>
</evidence>
<dbReference type="KEGG" id="ovi:T265_07335"/>
<dbReference type="RefSeq" id="XP_009171091.1">
    <property type="nucleotide sequence ID" value="XM_009172827.1"/>
</dbReference>
<dbReference type="Pfam" id="PF03747">
    <property type="entry name" value="ADP_ribosyl_GH"/>
    <property type="match status" value="1"/>
</dbReference>
<dbReference type="PANTHER" id="PTHR16222">
    <property type="entry name" value="ADP-RIBOSYLGLYCOHYDROLASE"/>
    <property type="match status" value="1"/>
</dbReference>
<dbReference type="InterPro" id="IPR021109">
    <property type="entry name" value="Peptidase_aspartic_dom_sf"/>
</dbReference>
<evidence type="ECO:0000256" key="3">
    <source>
        <dbReference type="ARBA" id="ARBA00022801"/>
    </source>
</evidence>
<dbReference type="InterPro" id="IPR005502">
    <property type="entry name" value="Ribosyl_crysJ1"/>
</dbReference>
<evidence type="ECO:0000256" key="5">
    <source>
        <dbReference type="ARBA" id="ARBA00042398"/>
    </source>
</evidence>
<dbReference type="SUPFAM" id="SSF101478">
    <property type="entry name" value="ADP-ribosylglycohydrolase"/>
    <property type="match status" value="1"/>
</dbReference>
<dbReference type="PANTHER" id="PTHR16222:SF24">
    <property type="entry name" value="ADP-RIBOSYLHYDROLASE ARH3"/>
    <property type="match status" value="1"/>
</dbReference>
<dbReference type="GO" id="GO:0004649">
    <property type="term" value="F:poly(ADP-ribose) glycohydrolase activity"/>
    <property type="evidence" value="ECO:0007669"/>
    <property type="project" value="UniProtKB-EC"/>
</dbReference>
<evidence type="ECO:0000256" key="7">
    <source>
        <dbReference type="ARBA" id="ARBA00042722"/>
    </source>
</evidence>
<feature type="binding site" evidence="12">
    <location>
        <position position="219"/>
    </location>
    <ligand>
        <name>Mg(2+)</name>
        <dbReference type="ChEBI" id="CHEBI:18420"/>
        <label>1</label>
    </ligand>
</feature>
<dbReference type="EMBL" id="KL596785">
    <property type="protein sequence ID" value="KER25174.1"/>
    <property type="molecule type" value="Genomic_DNA"/>
</dbReference>
<dbReference type="InterPro" id="IPR036705">
    <property type="entry name" value="Ribosyl_crysJ1_sf"/>
</dbReference>
<keyword evidence="14" id="KW-1185">Reference proteome</keyword>
<accession>A0A075ABZ4</accession>
<feature type="binding site" evidence="12">
    <location>
        <position position="468"/>
    </location>
    <ligand>
        <name>Mg(2+)</name>
        <dbReference type="ChEBI" id="CHEBI:18420"/>
        <label>1</label>
    </ligand>
</feature>
<dbReference type="GeneID" id="20321514"/>
<evidence type="ECO:0000256" key="11">
    <source>
        <dbReference type="ARBA" id="ARBA00049015"/>
    </source>
</evidence>
<reference evidence="13 14" key="1">
    <citation type="submission" date="2013-11" db="EMBL/GenBank/DDBJ databases">
        <title>Opisthorchis viverrini - life in the bile duct.</title>
        <authorList>
            <person name="Young N.D."/>
            <person name="Nagarajan N."/>
            <person name="Lin S.J."/>
            <person name="Korhonen P.K."/>
            <person name="Jex A.R."/>
            <person name="Hall R.S."/>
            <person name="Safavi-Hemami H."/>
            <person name="Kaewkong W."/>
            <person name="Bertrand D."/>
            <person name="Gao S."/>
            <person name="Seet Q."/>
            <person name="Wongkham S."/>
            <person name="Teh B.T."/>
            <person name="Wongkham C."/>
            <person name="Intapan P.M."/>
            <person name="Maleewong W."/>
            <person name="Yang X."/>
            <person name="Hu M."/>
            <person name="Wang Z."/>
            <person name="Hofmann A."/>
            <person name="Sternberg P.W."/>
            <person name="Tan P."/>
            <person name="Wang J."/>
            <person name="Gasser R.B."/>
        </authorList>
    </citation>
    <scope>NUCLEOTIDE SEQUENCE [LARGE SCALE GENOMIC DNA]</scope>
</reference>
<dbReference type="GO" id="GO:0005634">
    <property type="term" value="C:nucleus"/>
    <property type="evidence" value="ECO:0007669"/>
    <property type="project" value="TreeGrafter"/>
</dbReference>
<dbReference type="Gene3D" id="1.10.4080.10">
    <property type="entry name" value="ADP-ribosylation/Crystallin J1"/>
    <property type="match status" value="1"/>
</dbReference>
<dbReference type="OrthoDB" id="410104at2759"/>
<proteinExistence type="inferred from homology"/>
<evidence type="ECO:0000256" key="10">
    <source>
        <dbReference type="ARBA" id="ARBA00043193"/>
    </source>
</evidence>